<evidence type="ECO:0000313" key="2">
    <source>
        <dbReference type="Proteomes" id="UP000243006"/>
    </source>
</evidence>
<name>A0A1Y3EDC2_9BILA</name>
<comment type="caution">
    <text evidence="1">The sequence shown here is derived from an EMBL/GenBank/DDBJ whole genome shotgun (WGS) entry which is preliminary data.</text>
</comment>
<organism evidence="1 2">
    <name type="scientific">Trichinella nativa</name>
    <dbReference type="NCBI Taxonomy" id="6335"/>
    <lineage>
        <taxon>Eukaryota</taxon>
        <taxon>Metazoa</taxon>
        <taxon>Ecdysozoa</taxon>
        <taxon>Nematoda</taxon>
        <taxon>Enoplea</taxon>
        <taxon>Dorylaimia</taxon>
        <taxon>Trichinellida</taxon>
        <taxon>Trichinellidae</taxon>
        <taxon>Trichinella</taxon>
    </lineage>
</organism>
<dbReference type="EMBL" id="LVZM01019379">
    <property type="protein sequence ID" value="OUC41847.1"/>
    <property type="molecule type" value="Genomic_DNA"/>
</dbReference>
<reference evidence="1 2" key="1">
    <citation type="submission" date="2015-04" db="EMBL/GenBank/DDBJ databases">
        <title>Draft genome of the roundworm Trichinella nativa.</title>
        <authorList>
            <person name="Mitreva M."/>
        </authorList>
    </citation>
    <scope>NUCLEOTIDE SEQUENCE [LARGE SCALE GENOMIC DNA]</scope>
    <source>
        <strain evidence="1 2">ISS45</strain>
    </source>
</reference>
<dbReference type="AlphaFoldDB" id="A0A1Y3EDC2"/>
<evidence type="ECO:0000313" key="1">
    <source>
        <dbReference type="EMBL" id="OUC41847.1"/>
    </source>
</evidence>
<accession>A0A1Y3EDC2</accession>
<sequence>MANQYDLWQRPDLKSSTEASQLQNDKLAAFREVWTKFIENLKNCTVSSQHCQVRHSRIYNEVANMTARSRRIDDH</sequence>
<dbReference type="Proteomes" id="UP000243006">
    <property type="component" value="Unassembled WGS sequence"/>
</dbReference>
<proteinExistence type="predicted"/>
<gene>
    <name evidence="1" type="ORF">D917_10659</name>
</gene>
<protein>
    <submittedName>
        <fullName evidence="1">Uncharacterized protein</fullName>
    </submittedName>
</protein>